<dbReference type="GO" id="GO:0009306">
    <property type="term" value="P:protein secretion"/>
    <property type="evidence" value="ECO:0007669"/>
    <property type="project" value="InterPro"/>
</dbReference>
<evidence type="ECO:0000259" key="7">
    <source>
        <dbReference type="Pfam" id="PF07655"/>
    </source>
</evidence>
<dbReference type="PANTHER" id="PTHR30332">
    <property type="entry name" value="PROBABLE GENERAL SECRETION PATHWAY PROTEIN D"/>
    <property type="match status" value="1"/>
</dbReference>
<feature type="signal peptide" evidence="5">
    <location>
        <begin position="1"/>
        <end position="25"/>
    </location>
</feature>
<evidence type="ECO:0000256" key="1">
    <source>
        <dbReference type="ARBA" id="ARBA00004370"/>
    </source>
</evidence>
<dbReference type="InterPro" id="IPR013359">
    <property type="entry name" value="Pilus_4B_PilN"/>
</dbReference>
<keyword evidence="3" id="KW-0472">Membrane</keyword>
<dbReference type="RefSeq" id="WP_024134573.1">
    <property type="nucleotide sequence ID" value="NZ_QWDP01000009.1"/>
</dbReference>
<evidence type="ECO:0000313" key="8">
    <source>
        <dbReference type="EMBL" id="OHG59479.1"/>
    </source>
</evidence>
<feature type="domain" description="Secretin N-terminal" evidence="7">
    <location>
        <begin position="205"/>
        <end position="286"/>
    </location>
</feature>
<dbReference type="InterPro" id="IPR004846">
    <property type="entry name" value="T2SS/T3SS_dom"/>
</dbReference>
<dbReference type="AlphaFoldDB" id="A0A1S0Z8B8"/>
<comment type="subcellular location">
    <subcellularLocation>
        <location evidence="1">Membrane</location>
    </subcellularLocation>
</comment>
<dbReference type="PROSITE" id="PS51257">
    <property type="entry name" value="PROKAR_LIPOPROTEIN"/>
    <property type="match status" value="1"/>
</dbReference>
<feature type="compositionally biased region" description="Low complexity" evidence="4">
    <location>
        <begin position="223"/>
        <end position="257"/>
    </location>
</feature>
<keyword evidence="2 5" id="KW-0732">Signal</keyword>
<comment type="caution">
    <text evidence="8">The sequence shown here is derived from an EMBL/GenBank/DDBJ whole genome shotgun (WGS) entry which is preliminary data.</text>
</comment>
<dbReference type="GO" id="GO:0019867">
    <property type="term" value="C:outer membrane"/>
    <property type="evidence" value="ECO:0007669"/>
    <property type="project" value="InterPro"/>
</dbReference>
<reference evidence="8" key="1">
    <citation type="submission" date="2016-09" db="EMBL/GenBank/DDBJ databases">
        <title>Whole genome sequencing of Salmonella enterica.</title>
        <authorList>
            <person name="Bell R."/>
        </authorList>
    </citation>
    <scope>NUCLEOTIDE SEQUENCE [LARGE SCALE GENOMIC DNA]</scope>
    <source>
        <strain evidence="8">CFSAN044978</strain>
    </source>
</reference>
<dbReference type="Pfam" id="PF07655">
    <property type="entry name" value="Secretin_N_2"/>
    <property type="match status" value="1"/>
</dbReference>
<evidence type="ECO:0000256" key="5">
    <source>
        <dbReference type="SAM" id="SignalP"/>
    </source>
</evidence>
<accession>A0A1S0Z8B8</accession>
<dbReference type="GO" id="GO:0009297">
    <property type="term" value="P:pilus assembly"/>
    <property type="evidence" value="ECO:0007669"/>
    <property type="project" value="InterPro"/>
</dbReference>
<evidence type="ECO:0000259" key="6">
    <source>
        <dbReference type="Pfam" id="PF00263"/>
    </source>
</evidence>
<evidence type="ECO:0000256" key="3">
    <source>
        <dbReference type="ARBA" id="ARBA00023136"/>
    </source>
</evidence>
<feature type="domain" description="Type II/III secretion system secretin-like" evidence="6">
    <location>
        <begin position="387"/>
        <end position="556"/>
    </location>
</feature>
<dbReference type="InterPro" id="IPR011514">
    <property type="entry name" value="Secretin_N_2"/>
</dbReference>
<feature type="chain" id="PRO_5010167364" evidence="5">
    <location>
        <begin position="26"/>
        <end position="560"/>
    </location>
</feature>
<name>A0A1S0Z8B8_SALET</name>
<dbReference type="EMBL" id="MLZC01000024">
    <property type="protein sequence ID" value="OHG59479.1"/>
    <property type="molecule type" value="Genomic_DNA"/>
</dbReference>
<sequence length="560" mass="59570">MTRKRYNVRLRLAATAVAAVLSLSACTFQEMDRMSRKTQASGDIARGHVSEQMRSSQGALVWTDKPWVNLKPVPTVSRDTPLENFPDCQITLARDGLTLPEIGERITALCGVRVIFSPDVLAVGQSSGTTRALNGPLPVPDNNGRIPLDQLGGAVDTAGVTATPLVLSGLRWQGKLSGLLDMIAARTGLTPRMDNGAILFSLLETRTFQFTFLNTNITSNASVTSGSTSSMGTSGGTTNSSVSGDSSSSQQTTVDQSRNVYDDMKKTLETMLTPQKGRFWLSASTGTLTVTDTPSVLNSIAAYVEQQNRQMNRQVRLNVQVLSVSTSRKEQLGLDWNIVYKSLRSAGASLNNVSGDIANATSASVSILDSATGNAAKFAGSSLLIKALSEQGDVSVVTSQGSVTTNLTPVPIQMADQTVYVAQSSTTTTTDVGATTSLTPGMMTTGFNMTLLPLIQDDGDVQLQVAFNLSDPPTIRNFTSKDGNSYIEMPYTKLRSLSQKTNLRAGQALVLTGFDQSNTRMTKNGTFTPGNFLLGGDRDGDDSRSTLVIIITPELMGNGG</sequence>
<dbReference type="InterPro" id="IPR050810">
    <property type="entry name" value="Bact_Secretion_Sys_Channel"/>
</dbReference>
<proteinExistence type="predicted"/>
<evidence type="ECO:0000256" key="4">
    <source>
        <dbReference type="SAM" id="MobiDB-lite"/>
    </source>
</evidence>
<gene>
    <name evidence="8" type="ORF">A7T00_29060</name>
</gene>
<dbReference type="NCBIfam" id="TIGR02520">
    <property type="entry name" value="pilus_B_mal_scr"/>
    <property type="match status" value="1"/>
</dbReference>
<dbReference type="PANTHER" id="PTHR30332:SF24">
    <property type="entry name" value="SECRETIN GSPD-RELATED"/>
    <property type="match status" value="1"/>
</dbReference>
<dbReference type="Pfam" id="PF00263">
    <property type="entry name" value="Secretin"/>
    <property type="match status" value="1"/>
</dbReference>
<feature type="region of interest" description="Disordered" evidence="4">
    <location>
        <begin position="223"/>
        <end position="259"/>
    </location>
</feature>
<evidence type="ECO:0000256" key="2">
    <source>
        <dbReference type="ARBA" id="ARBA00022729"/>
    </source>
</evidence>
<organism evidence="8">
    <name type="scientific">Salmonella enterica subsp. enterica serovar Saintpaul</name>
    <dbReference type="NCBI Taxonomy" id="90105"/>
    <lineage>
        <taxon>Bacteria</taxon>
        <taxon>Pseudomonadati</taxon>
        <taxon>Pseudomonadota</taxon>
        <taxon>Gammaproteobacteria</taxon>
        <taxon>Enterobacterales</taxon>
        <taxon>Enterobacteriaceae</taxon>
        <taxon>Salmonella</taxon>
    </lineage>
</organism>
<protein>
    <submittedName>
        <fullName evidence="8">Type IVB pilus formation outer membrane protein, R64 PilN family</fullName>
    </submittedName>
</protein>